<sequence>MKHKNIFYTLLLMTGIAMSSCNDFLDKLPDNRTELDTEQKIAKLLVSAYPQGTANALFELYSDNTDDNGTRAPYYKIAEEDCYNWKDTQEEYQDTPNYLWETYYAAIAASNMVLDAIQQRGNPASLAPQQGEALICRAYSHFMLANIFCNAYNSHAGQELGIPYMEEVETTVLPQYKRGTLEEVYQKIERDLLASLPLISDDSYSVPKYHFTKKAAYAFAARFYLYYMQPDFSNCDKVIDYATRVLGSDASNQLRDWESWGKLTANDNVQPDAYIASTNKANLLISSTVSNWGILISNYMTGKRYMHNKLIASNETAQSSGLWGNANNLYVKPFTTSGYECSFIRKSGMYEGSDYYYYMPIIFSTDEILLYRAEAYALKKNYTQAAFDITTWQKAYTNNKATLTPEKINAYYEEMPYYNPLKSLTPKKELHPDFTIEKGMQENIIQCILHIRRMATLHEGIRWPDIKRYGIVIYRRLVSDGYMTITDEMPANDLRRAIQIPRSVILAGMQPNPRNNE</sequence>
<dbReference type="Proteomes" id="UP000183670">
    <property type="component" value="Unassembled WGS sequence"/>
</dbReference>
<evidence type="ECO:0000313" key="6">
    <source>
        <dbReference type="Proteomes" id="UP000183670"/>
    </source>
</evidence>
<dbReference type="Gene3D" id="1.25.40.390">
    <property type="match status" value="1"/>
</dbReference>
<protein>
    <submittedName>
        <fullName evidence="3">Starch-binding associating with outer membrane</fullName>
    </submittedName>
</protein>
<feature type="domain" description="SusD-like N-terminal" evidence="2">
    <location>
        <begin position="23"/>
        <end position="225"/>
    </location>
</feature>
<name>A0A1G6G0J7_BACOV</name>
<gene>
    <name evidence="3" type="ORF">SAMN05192581_1002112</name>
    <name evidence="4" type="ORF">SAMN05192582_100314</name>
</gene>
<dbReference type="SUPFAM" id="SSF48452">
    <property type="entry name" value="TPR-like"/>
    <property type="match status" value="1"/>
</dbReference>
<dbReference type="InterPro" id="IPR011990">
    <property type="entry name" value="TPR-like_helical_dom_sf"/>
</dbReference>
<proteinExistence type="predicted"/>
<accession>A0A1G6G0J7</accession>
<dbReference type="Pfam" id="PF14322">
    <property type="entry name" value="SusD-like_3"/>
    <property type="match status" value="1"/>
</dbReference>
<keyword evidence="1" id="KW-0732">Signal</keyword>
<dbReference type="PROSITE" id="PS51257">
    <property type="entry name" value="PROKAR_LIPOPROTEIN"/>
    <property type="match status" value="1"/>
</dbReference>
<evidence type="ECO:0000259" key="2">
    <source>
        <dbReference type="Pfam" id="PF14322"/>
    </source>
</evidence>
<dbReference type="RefSeq" id="WP_074556579.1">
    <property type="nucleotide sequence ID" value="NZ_FMYE01000002.1"/>
</dbReference>
<evidence type="ECO:0000313" key="4">
    <source>
        <dbReference type="EMBL" id="SDH22753.1"/>
    </source>
</evidence>
<feature type="signal peptide" evidence="1">
    <location>
        <begin position="1"/>
        <end position="19"/>
    </location>
</feature>
<dbReference type="Proteomes" id="UP000181870">
    <property type="component" value="Unassembled WGS sequence"/>
</dbReference>
<dbReference type="EMBL" id="FMYE01000002">
    <property type="protein sequence ID" value="SDB75488.1"/>
    <property type="molecule type" value="Genomic_DNA"/>
</dbReference>
<dbReference type="InterPro" id="IPR033985">
    <property type="entry name" value="SusD-like_N"/>
</dbReference>
<dbReference type="AlphaFoldDB" id="A0A1G6G0J7"/>
<evidence type="ECO:0000313" key="5">
    <source>
        <dbReference type="Proteomes" id="UP000181870"/>
    </source>
</evidence>
<feature type="chain" id="PRO_5010470381" evidence="1">
    <location>
        <begin position="20"/>
        <end position="517"/>
    </location>
</feature>
<dbReference type="EMBL" id="FNDO01000003">
    <property type="protein sequence ID" value="SDH22753.1"/>
    <property type="molecule type" value="Genomic_DNA"/>
</dbReference>
<organism evidence="3 6">
    <name type="scientific">Bacteroides ovatus</name>
    <dbReference type="NCBI Taxonomy" id="28116"/>
    <lineage>
        <taxon>Bacteria</taxon>
        <taxon>Pseudomonadati</taxon>
        <taxon>Bacteroidota</taxon>
        <taxon>Bacteroidia</taxon>
        <taxon>Bacteroidales</taxon>
        <taxon>Bacteroidaceae</taxon>
        <taxon>Bacteroides</taxon>
    </lineage>
</organism>
<evidence type="ECO:0000313" key="3">
    <source>
        <dbReference type="EMBL" id="SDB75488.1"/>
    </source>
</evidence>
<evidence type="ECO:0000256" key="1">
    <source>
        <dbReference type="SAM" id="SignalP"/>
    </source>
</evidence>
<reference evidence="5 6" key="1">
    <citation type="submission" date="2016-10" db="EMBL/GenBank/DDBJ databases">
        <authorList>
            <person name="de Groot N.N."/>
        </authorList>
    </citation>
    <scope>NUCLEOTIDE SEQUENCE [LARGE SCALE GENOMIC DNA]</scope>
    <source>
        <strain evidence="3 6">NLAE-zl-C500</strain>
        <strain evidence="4 5">NLAE-zl-C57</strain>
    </source>
</reference>